<comment type="caution">
    <text evidence="4">The sequence shown here is derived from an EMBL/GenBank/DDBJ whole genome shotgun (WGS) entry which is preliminary data.</text>
</comment>
<comment type="similarity">
    <text evidence="1">Belongs to the bacterial solute-binding protein 7 family.</text>
</comment>
<dbReference type="PROSITE" id="PS51257">
    <property type="entry name" value="PROKAR_LIPOPROTEIN"/>
    <property type="match status" value="1"/>
</dbReference>
<protein>
    <submittedName>
        <fullName evidence="4">TRAP dicarboxylate transporter-DctP subunit</fullName>
    </submittedName>
</protein>
<evidence type="ECO:0000313" key="5">
    <source>
        <dbReference type="Proteomes" id="UP000016540"/>
    </source>
</evidence>
<keyword evidence="3" id="KW-0732">Signal</keyword>
<evidence type="ECO:0000313" key="4">
    <source>
        <dbReference type="EMBL" id="EON93860.1"/>
    </source>
</evidence>
<organism evidence="4 5">
    <name type="scientific">Marinobacter lipolyticus SM19</name>
    <dbReference type="NCBI Taxonomy" id="1318628"/>
    <lineage>
        <taxon>Bacteria</taxon>
        <taxon>Pseudomonadati</taxon>
        <taxon>Pseudomonadota</taxon>
        <taxon>Gammaproteobacteria</taxon>
        <taxon>Pseudomonadales</taxon>
        <taxon>Marinobacteraceae</taxon>
        <taxon>Marinobacter</taxon>
    </lineage>
</organism>
<accession>R8B5H2</accession>
<dbReference type="InterPro" id="IPR038404">
    <property type="entry name" value="TRAP_DctP_sf"/>
</dbReference>
<dbReference type="NCBIfam" id="NF037995">
    <property type="entry name" value="TRAP_S1"/>
    <property type="match status" value="1"/>
</dbReference>
<dbReference type="EMBL" id="ASAD01000004">
    <property type="protein sequence ID" value="EON93860.1"/>
    <property type="molecule type" value="Genomic_DNA"/>
</dbReference>
<dbReference type="PATRIC" id="fig|1318628.3.peg.420"/>
<name>R8B5H2_9GAMM</name>
<dbReference type="PANTHER" id="PTHR33376:SF7">
    <property type="entry name" value="C4-DICARBOXYLATE-BINDING PROTEIN DCTB"/>
    <property type="match status" value="1"/>
</dbReference>
<proteinExistence type="inferred from homology"/>
<dbReference type="GO" id="GO:0055085">
    <property type="term" value="P:transmembrane transport"/>
    <property type="evidence" value="ECO:0007669"/>
    <property type="project" value="InterPro"/>
</dbReference>
<dbReference type="Proteomes" id="UP000016540">
    <property type="component" value="Unassembled WGS sequence"/>
</dbReference>
<dbReference type="HOGENOM" id="CLU_036176_1_0_6"/>
<evidence type="ECO:0000256" key="2">
    <source>
        <dbReference type="ARBA" id="ARBA00022448"/>
    </source>
</evidence>
<dbReference type="Gene3D" id="3.40.190.170">
    <property type="entry name" value="Bacterial extracellular solute-binding protein, family 7"/>
    <property type="match status" value="1"/>
</dbReference>
<dbReference type="AlphaFoldDB" id="R8B5H2"/>
<dbReference type="InterPro" id="IPR018389">
    <property type="entry name" value="DctP_fam"/>
</dbReference>
<reference evidence="4 5" key="1">
    <citation type="journal article" date="2013" name="Genome Announc.">
        <title>Draft Genome Sequence of the Moderately Halophilic Bacterium Marinobacter lipolyticus Strain SM19.</title>
        <authorList>
            <person name="Papke R.T."/>
            <person name="de la Haba R.R."/>
            <person name="Infante-Dominguez C."/>
            <person name="Perez D."/>
            <person name="Sanchez-Porro C."/>
            <person name="Lapierre P."/>
            <person name="Ventosa A."/>
        </authorList>
    </citation>
    <scope>NUCLEOTIDE SEQUENCE [LARGE SCALE GENOMIC DNA]</scope>
    <source>
        <strain evidence="4 5">SM19</strain>
    </source>
</reference>
<dbReference type="OrthoDB" id="8690069at2"/>
<dbReference type="PANTHER" id="PTHR33376">
    <property type="match status" value="1"/>
</dbReference>
<keyword evidence="5" id="KW-1185">Reference proteome</keyword>
<sequence>MPPFRPSLTLLLSAALITLIGCSEPQQEREPEASGSDNGVSDYPVTWRFALEEIEGSVQHVYANELKERIESISDGNIELDVFPYGSLGTSAQLTELTQDGSVHLAFASPGHLADTIPEVGVFTLHFVLSDHKEVNRDLLASDQLLDLFSAPYAEHNMKLLGFVPEGWMVWTANKPLRRPEDFQGLKIRTMTANLAAEAYRAYGADPQPTPYSQVYSDLQLQRIDGQANPVFAIEEMGFYEVQSTMTFARPAQFIASVVSNREWYEALPGEQQQWLDDALAKVAQQIYRKQAELNESRLLKITEDSNISLVRLTEEERERFREASLSARDTYVERAGDRAENILNTMLDMIATREQELAGSDNGDGY</sequence>
<gene>
    <name evidence="4" type="ORF">MARLIPOL_02110</name>
</gene>
<dbReference type="STRING" id="1318628.MARLIPOL_02110"/>
<evidence type="ECO:0000256" key="1">
    <source>
        <dbReference type="ARBA" id="ARBA00009023"/>
    </source>
</evidence>
<keyword evidence="2" id="KW-0813">Transport</keyword>
<dbReference type="eggNOG" id="COG1638">
    <property type="taxonomic scope" value="Bacteria"/>
</dbReference>
<dbReference type="RefSeq" id="WP_012136415.1">
    <property type="nucleotide sequence ID" value="NZ_KE007306.1"/>
</dbReference>
<dbReference type="Pfam" id="PF03480">
    <property type="entry name" value="DctP"/>
    <property type="match status" value="1"/>
</dbReference>
<evidence type="ECO:0000256" key="3">
    <source>
        <dbReference type="ARBA" id="ARBA00022729"/>
    </source>
</evidence>